<evidence type="ECO:0008006" key="4">
    <source>
        <dbReference type="Google" id="ProtNLM"/>
    </source>
</evidence>
<dbReference type="InterPro" id="IPR012902">
    <property type="entry name" value="N_methyl_site"/>
</dbReference>
<sequence>MKSAKTKSGFTLLEIVVSISILAVMALMISRIFSESTRAVERGQDQTLLDETARLLLDVIEQDVSQALIRTNVAFRVHPLDGNDALYFISTGMRRQLSTIPRDTAPMRLQAELSPSQPSDLHKDWNRYIRIQTPAGSAVGAPGGNWIQRLIAHSDYYCEAGEPSADFAAICAGTEMPATSEERFHYTQALRRERVDSNITYKNAGEMSHASLSFMDITVNGRIASNYVEAEDGAGPLPDATDRPHFVDVAIGLISSTDLEQAMRLRSGGEQARGQEHIQNNERIYTRRIFMRNQGAEQLSFDESP</sequence>
<dbReference type="PROSITE" id="PS00409">
    <property type="entry name" value="PROKAR_NTER_METHYL"/>
    <property type="match status" value="1"/>
</dbReference>
<dbReference type="AlphaFoldDB" id="A0A6C2USD1"/>
<dbReference type="RefSeq" id="WP_168433612.1">
    <property type="nucleotide sequence ID" value="NZ_CAAHFH010000003.1"/>
</dbReference>
<protein>
    <recommendedName>
        <fullName evidence="4">Type II secretion system protein J</fullName>
    </recommendedName>
</protein>
<gene>
    <name evidence="2" type="ORF">SCARR_05138</name>
</gene>
<name>A0A6C2USD1_9BACT</name>
<dbReference type="Pfam" id="PF07963">
    <property type="entry name" value="N_methyl"/>
    <property type="match status" value="1"/>
</dbReference>
<keyword evidence="3" id="KW-1185">Reference proteome</keyword>
<accession>A0A6C2USD1</accession>
<proteinExistence type="predicted"/>
<dbReference type="EMBL" id="CAAHFH010000003">
    <property type="protein sequence ID" value="VGO23039.1"/>
    <property type="molecule type" value="Genomic_DNA"/>
</dbReference>
<evidence type="ECO:0000313" key="3">
    <source>
        <dbReference type="Proteomes" id="UP000346198"/>
    </source>
</evidence>
<dbReference type="Proteomes" id="UP000346198">
    <property type="component" value="Unassembled WGS sequence"/>
</dbReference>
<reference evidence="2 3" key="1">
    <citation type="submission" date="2019-04" db="EMBL/GenBank/DDBJ databases">
        <authorList>
            <person name="Van Vliet M D."/>
        </authorList>
    </citation>
    <scope>NUCLEOTIDE SEQUENCE [LARGE SCALE GENOMIC DNA]</scope>
    <source>
        <strain evidence="2 3">F21</strain>
    </source>
</reference>
<keyword evidence="1" id="KW-1133">Transmembrane helix</keyword>
<dbReference type="NCBIfam" id="TIGR02532">
    <property type="entry name" value="IV_pilin_GFxxxE"/>
    <property type="match status" value="1"/>
</dbReference>
<organism evidence="2 3">
    <name type="scientific">Pontiella sulfatireligans</name>
    <dbReference type="NCBI Taxonomy" id="2750658"/>
    <lineage>
        <taxon>Bacteria</taxon>
        <taxon>Pseudomonadati</taxon>
        <taxon>Kiritimatiellota</taxon>
        <taxon>Kiritimatiellia</taxon>
        <taxon>Kiritimatiellales</taxon>
        <taxon>Pontiellaceae</taxon>
        <taxon>Pontiella</taxon>
    </lineage>
</organism>
<evidence type="ECO:0000256" key="1">
    <source>
        <dbReference type="SAM" id="Phobius"/>
    </source>
</evidence>
<evidence type="ECO:0000313" key="2">
    <source>
        <dbReference type="EMBL" id="VGO23039.1"/>
    </source>
</evidence>
<feature type="transmembrane region" description="Helical" evidence="1">
    <location>
        <begin position="12"/>
        <end position="33"/>
    </location>
</feature>
<keyword evidence="1" id="KW-0812">Transmembrane</keyword>
<keyword evidence="1" id="KW-0472">Membrane</keyword>